<organism evidence="2 3">
    <name type="scientific">Streptomyces colonosanans</name>
    <dbReference type="NCBI Taxonomy" id="1428652"/>
    <lineage>
        <taxon>Bacteria</taxon>
        <taxon>Bacillati</taxon>
        <taxon>Actinomycetota</taxon>
        <taxon>Actinomycetes</taxon>
        <taxon>Kitasatosporales</taxon>
        <taxon>Streptomycetaceae</taxon>
        <taxon>Streptomyces</taxon>
    </lineage>
</organism>
<dbReference type="Proteomes" id="UP000179935">
    <property type="component" value="Unassembled WGS sequence"/>
</dbReference>
<protein>
    <submittedName>
        <fullName evidence="2">Uncharacterized protein</fullName>
    </submittedName>
</protein>
<dbReference type="AlphaFoldDB" id="A0A1S2PC02"/>
<evidence type="ECO:0000313" key="2">
    <source>
        <dbReference type="EMBL" id="OIJ91281.1"/>
    </source>
</evidence>
<accession>A0A1S2PC02</accession>
<feature type="chain" id="PRO_5010331445" evidence="1">
    <location>
        <begin position="21"/>
        <end position="210"/>
    </location>
</feature>
<evidence type="ECO:0000256" key="1">
    <source>
        <dbReference type="SAM" id="SignalP"/>
    </source>
</evidence>
<keyword evidence="3" id="KW-1185">Reference proteome</keyword>
<proteinExistence type="predicted"/>
<sequence length="210" mass="22005">MAALVVTVVALAGAAAPARAAGEKAPDLALVVANGTGRTTTLHSGDRDFTLLSQLLGPTKTGSERVPDAWHQGRYPHVRATVVWALTGIGGYPQTQRAPGGDVAIEREDQVFLAEDGTAWVRSDLAPDVDDDDIRWRRVPRAVYDRLEKSGLFGQPAAGDKGAPSDHLRWGAMGLGAGLVLGAGGAYAVRRAAALRGGAPSEPRQELLEL</sequence>
<dbReference type="EMBL" id="MLYP01000042">
    <property type="protein sequence ID" value="OIJ91281.1"/>
    <property type="molecule type" value="Genomic_DNA"/>
</dbReference>
<reference evidence="2 3" key="1">
    <citation type="submission" date="2016-10" db="EMBL/GenBank/DDBJ databases">
        <title>Genome sequence of Streptomyces sp. MUSC 93.</title>
        <authorList>
            <person name="Lee L.-H."/>
            <person name="Ser H.-L."/>
            <person name="Law J.W.-F."/>
        </authorList>
    </citation>
    <scope>NUCLEOTIDE SEQUENCE [LARGE SCALE GENOMIC DNA]</scope>
    <source>
        <strain evidence="2 3">MUSC 93</strain>
    </source>
</reference>
<comment type="caution">
    <text evidence="2">The sequence shown here is derived from an EMBL/GenBank/DDBJ whole genome shotgun (WGS) entry which is preliminary data.</text>
</comment>
<evidence type="ECO:0000313" key="3">
    <source>
        <dbReference type="Proteomes" id="UP000179935"/>
    </source>
</evidence>
<name>A0A1S2PC02_9ACTN</name>
<keyword evidence="1" id="KW-0732">Signal</keyword>
<gene>
    <name evidence="2" type="ORF">BIV24_16810</name>
</gene>
<dbReference type="STRING" id="1428652.BIV24_16810"/>
<feature type="signal peptide" evidence="1">
    <location>
        <begin position="1"/>
        <end position="20"/>
    </location>
</feature>